<organism evidence="2">
    <name type="scientific">Arundo donax</name>
    <name type="common">Giant reed</name>
    <name type="synonym">Donax arundinaceus</name>
    <dbReference type="NCBI Taxonomy" id="35708"/>
    <lineage>
        <taxon>Eukaryota</taxon>
        <taxon>Viridiplantae</taxon>
        <taxon>Streptophyta</taxon>
        <taxon>Embryophyta</taxon>
        <taxon>Tracheophyta</taxon>
        <taxon>Spermatophyta</taxon>
        <taxon>Magnoliopsida</taxon>
        <taxon>Liliopsida</taxon>
        <taxon>Poales</taxon>
        <taxon>Poaceae</taxon>
        <taxon>PACMAD clade</taxon>
        <taxon>Arundinoideae</taxon>
        <taxon>Arundineae</taxon>
        <taxon>Arundo</taxon>
    </lineage>
</organism>
<feature type="region of interest" description="Disordered" evidence="1">
    <location>
        <begin position="1"/>
        <end position="47"/>
    </location>
</feature>
<reference evidence="2" key="1">
    <citation type="submission" date="2014-09" db="EMBL/GenBank/DDBJ databases">
        <authorList>
            <person name="Magalhaes I.L.F."/>
            <person name="Oliveira U."/>
            <person name="Santos F.R."/>
            <person name="Vidigal T.H.D.A."/>
            <person name="Brescovit A.D."/>
            <person name="Santos A.J."/>
        </authorList>
    </citation>
    <scope>NUCLEOTIDE SEQUENCE</scope>
    <source>
        <tissue evidence="2">Shoot tissue taken approximately 20 cm above the soil surface</tissue>
    </source>
</reference>
<name>A0A0A8YI20_ARUDO</name>
<accession>A0A0A8YI20</accession>
<feature type="compositionally biased region" description="Polar residues" evidence="1">
    <location>
        <begin position="1"/>
        <end position="10"/>
    </location>
</feature>
<protein>
    <submittedName>
        <fullName evidence="2">Uncharacterized protein</fullName>
    </submittedName>
</protein>
<evidence type="ECO:0000256" key="1">
    <source>
        <dbReference type="SAM" id="MobiDB-lite"/>
    </source>
</evidence>
<proteinExistence type="predicted"/>
<sequence length="47" mass="5714">MIHFSYQCNQAKRKKQTKLTRSYNRERKRKTKSNKLNQKTVTTIRGN</sequence>
<reference evidence="2" key="2">
    <citation type="journal article" date="2015" name="Data Brief">
        <title>Shoot transcriptome of the giant reed, Arundo donax.</title>
        <authorList>
            <person name="Barrero R.A."/>
            <person name="Guerrero F.D."/>
            <person name="Moolhuijzen P."/>
            <person name="Goolsby J.A."/>
            <person name="Tidwell J."/>
            <person name="Bellgard S.E."/>
            <person name="Bellgard M.I."/>
        </authorList>
    </citation>
    <scope>NUCLEOTIDE SEQUENCE</scope>
    <source>
        <tissue evidence="2">Shoot tissue taken approximately 20 cm above the soil surface</tissue>
    </source>
</reference>
<dbReference type="AlphaFoldDB" id="A0A0A8YI20"/>
<evidence type="ECO:0000313" key="2">
    <source>
        <dbReference type="EMBL" id="JAD25108.1"/>
    </source>
</evidence>
<dbReference type="EMBL" id="GBRH01272787">
    <property type="protein sequence ID" value="JAD25108.1"/>
    <property type="molecule type" value="Transcribed_RNA"/>
</dbReference>
<feature type="compositionally biased region" description="Polar residues" evidence="1">
    <location>
        <begin position="34"/>
        <end position="47"/>
    </location>
</feature>